<organism evidence="2 3">
    <name type="scientific">Ephemerocybe angulata</name>
    <dbReference type="NCBI Taxonomy" id="980116"/>
    <lineage>
        <taxon>Eukaryota</taxon>
        <taxon>Fungi</taxon>
        <taxon>Dikarya</taxon>
        <taxon>Basidiomycota</taxon>
        <taxon>Agaricomycotina</taxon>
        <taxon>Agaricomycetes</taxon>
        <taxon>Agaricomycetidae</taxon>
        <taxon>Agaricales</taxon>
        <taxon>Agaricineae</taxon>
        <taxon>Psathyrellaceae</taxon>
        <taxon>Ephemerocybe</taxon>
    </lineage>
</organism>
<dbReference type="OrthoDB" id="10323951at2759"/>
<dbReference type="AlphaFoldDB" id="A0A8H6HEF5"/>
<accession>A0A8H6HEF5</accession>
<reference evidence="2 3" key="1">
    <citation type="submission" date="2020-07" db="EMBL/GenBank/DDBJ databases">
        <title>Comparative genomics of pyrophilous fungi reveals a link between fire events and developmental genes.</title>
        <authorList>
            <consortium name="DOE Joint Genome Institute"/>
            <person name="Steindorff A.S."/>
            <person name="Carver A."/>
            <person name="Calhoun S."/>
            <person name="Stillman K."/>
            <person name="Liu H."/>
            <person name="Lipzen A."/>
            <person name="Pangilinan J."/>
            <person name="Labutti K."/>
            <person name="Bruns T.D."/>
            <person name="Grigoriev I.V."/>
        </authorList>
    </citation>
    <scope>NUCLEOTIDE SEQUENCE [LARGE SCALE GENOMIC DNA]</scope>
    <source>
        <strain evidence="2 3">CBS 144469</strain>
    </source>
</reference>
<feature type="transmembrane region" description="Helical" evidence="1">
    <location>
        <begin position="84"/>
        <end position="106"/>
    </location>
</feature>
<proteinExistence type="predicted"/>
<protein>
    <submittedName>
        <fullName evidence="2">Uncharacterized protein</fullName>
    </submittedName>
</protein>
<feature type="transmembrane region" description="Helical" evidence="1">
    <location>
        <begin position="41"/>
        <end position="63"/>
    </location>
</feature>
<keyword evidence="1" id="KW-0472">Membrane</keyword>
<evidence type="ECO:0000313" key="2">
    <source>
        <dbReference type="EMBL" id="KAF6744271.1"/>
    </source>
</evidence>
<evidence type="ECO:0000256" key="1">
    <source>
        <dbReference type="SAM" id="Phobius"/>
    </source>
</evidence>
<comment type="caution">
    <text evidence="2">The sequence shown here is derived from an EMBL/GenBank/DDBJ whole genome shotgun (WGS) entry which is preliminary data.</text>
</comment>
<gene>
    <name evidence="2" type="ORF">DFP72DRAFT_1078819</name>
</gene>
<sequence>MGWHMNRRAILVMLILACSILANVTFIWVVSSTDNPPPADVTALVLALLTLPHNLTVLVLAVRQRRRLYTPDEVLDFVPVTAKAGVVWTSWLLYFAWVILAIFYAVDLGAPRRGKWCYSSTVECLYMFVISVMASWDRLDLKGREGGRQSWVA</sequence>
<feature type="transmembrane region" description="Helical" evidence="1">
    <location>
        <begin position="9"/>
        <end position="29"/>
    </location>
</feature>
<keyword evidence="1" id="KW-1133">Transmembrane helix</keyword>
<dbReference type="EMBL" id="JACGCI010000124">
    <property type="protein sequence ID" value="KAF6744271.1"/>
    <property type="molecule type" value="Genomic_DNA"/>
</dbReference>
<name>A0A8H6HEF5_9AGAR</name>
<keyword evidence="1" id="KW-0812">Transmembrane</keyword>
<keyword evidence="3" id="KW-1185">Reference proteome</keyword>
<dbReference type="Proteomes" id="UP000521943">
    <property type="component" value="Unassembled WGS sequence"/>
</dbReference>
<evidence type="ECO:0000313" key="3">
    <source>
        <dbReference type="Proteomes" id="UP000521943"/>
    </source>
</evidence>